<protein>
    <submittedName>
        <fullName evidence="10">C-type cytochrome biogenesis protein CcmI</fullName>
    </submittedName>
</protein>
<keyword evidence="4 5" id="KW-0802">TPR repeat</keyword>
<feature type="repeat" description="TPR" evidence="5">
    <location>
        <begin position="168"/>
        <end position="201"/>
    </location>
</feature>
<dbReference type="Proteomes" id="UP000094936">
    <property type="component" value="Unassembled WGS sequence"/>
</dbReference>
<dbReference type="GO" id="GO:0005886">
    <property type="term" value="C:plasma membrane"/>
    <property type="evidence" value="ECO:0007669"/>
    <property type="project" value="TreeGrafter"/>
</dbReference>
<dbReference type="RefSeq" id="WP_068904121.1">
    <property type="nucleotide sequence ID" value="NZ_JBHUIF010000032.1"/>
</dbReference>
<feature type="domain" description="Cytochrome c-type biogenesis protein H TPR" evidence="9">
    <location>
        <begin position="119"/>
        <end position="275"/>
    </location>
</feature>
<evidence type="ECO:0000256" key="6">
    <source>
        <dbReference type="SAM" id="MobiDB-lite"/>
    </source>
</evidence>
<dbReference type="STRING" id="1080227.A8L45_16075"/>
<accession>A0A1C3EEH1</accession>
<reference evidence="10 11" key="1">
    <citation type="submission" date="2016-05" db="EMBL/GenBank/DDBJ databases">
        <title>Genomic Taxonomy of the Vibrionaceae.</title>
        <authorList>
            <person name="Gomez-Gil B."/>
            <person name="Enciso-Ibarra J."/>
        </authorList>
    </citation>
    <scope>NUCLEOTIDE SEQUENCE [LARGE SCALE GENOMIC DNA]</scope>
    <source>
        <strain evidence="10 11">CAIM 1920</strain>
    </source>
</reference>
<feature type="domain" description="Cytochrome c-type biogenesis protein H Ig-like" evidence="8">
    <location>
        <begin position="299"/>
        <end position="401"/>
    </location>
</feature>
<evidence type="ECO:0000256" key="3">
    <source>
        <dbReference type="ARBA" id="ARBA00022748"/>
    </source>
</evidence>
<evidence type="ECO:0000259" key="8">
    <source>
        <dbReference type="Pfam" id="PF23892"/>
    </source>
</evidence>
<dbReference type="Pfam" id="PF23892">
    <property type="entry name" value="Ig_CycH"/>
    <property type="match status" value="1"/>
</dbReference>
<evidence type="ECO:0000313" key="11">
    <source>
        <dbReference type="Proteomes" id="UP000094936"/>
    </source>
</evidence>
<dbReference type="InterPro" id="IPR056413">
    <property type="entry name" value="TPR_CcmH_CycH"/>
</dbReference>
<evidence type="ECO:0000256" key="2">
    <source>
        <dbReference type="ARBA" id="ARBA00022737"/>
    </source>
</evidence>
<comment type="caution">
    <text evidence="10">The sequence shown here is derived from an EMBL/GenBank/DDBJ whole genome shotgun (WGS) entry which is preliminary data.</text>
</comment>
<dbReference type="OrthoDB" id="9776053at2"/>
<evidence type="ECO:0000256" key="5">
    <source>
        <dbReference type="PROSITE-ProRule" id="PRU00339"/>
    </source>
</evidence>
<sequence length="405" mass="44956">MIELWFWVATALIVLLSVLIFVLPMFSGKNQDVAASRDQLNKAFYRERMSEIDEESREGLVEDKSELEVELKKSLLDDIPANKDVVQSQGVKLWMLMPGIIVLVGLSYGLYFVEGHSDKVSHWYQVTENLPELSDRLMDSEAEPLSDQEMTDLTLALRTKLQQSPDDATGWLLLGRLGLSNRDMTTALGAMEKAYKLKPNDMTMKLGYAQAMLYTGDETYVSQSRKILREVIGQDHTNTQAYSLLAFEAFGRGAFDEAIDAWSAMKAFLPANDSRHKMLDMSIAQAKARLGITDDTSSVTVTVSLSDEVKVPQNAALIVSVHSADGATMPYAAKRIKASTFPVTVTLTDADNMLEARKMSSLSGIVVRARLDNDGNVTTKKGDWYGESKPTKLGDKSQVSINKRF</sequence>
<name>A0A1C3EEH1_9GAMM</name>
<keyword evidence="2" id="KW-0677">Repeat</keyword>
<dbReference type="InterPro" id="IPR017560">
    <property type="entry name" value="Cyt_c_biogenesis_CcmI"/>
</dbReference>
<keyword evidence="3" id="KW-0201">Cytochrome c-type biogenesis</keyword>
<dbReference type="EMBL" id="LYBM01000032">
    <property type="protein sequence ID" value="ODA31636.1"/>
    <property type="molecule type" value="Genomic_DNA"/>
</dbReference>
<feature type="region of interest" description="Disordered" evidence="6">
    <location>
        <begin position="382"/>
        <end position="405"/>
    </location>
</feature>
<dbReference type="GO" id="GO:0017004">
    <property type="term" value="P:cytochrome complex assembly"/>
    <property type="evidence" value="ECO:0007669"/>
    <property type="project" value="UniProtKB-KW"/>
</dbReference>
<evidence type="ECO:0000256" key="4">
    <source>
        <dbReference type="ARBA" id="ARBA00022803"/>
    </source>
</evidence>
<dbReference type="InterPro" id="IPR019734">
    <property type="entry name" value="TPR_rpt"/>
</dbReference>
<keyword evidence="7" id="KW-0812">Transmembrane</keyword>
<keyword evidence="11" id="KW-1185">Reference proteome</keyword>
<evidence type="ECO:0000256" key="7">
    <source>
        <dbReference type="SAM" id="Phobius"/>
    </source>
</evidence>
<dbReference type="InterPro" id="IPR011990">
    <property type="entry name" value="TPR-like_helical_dom_sf"/>
</dbReference>
<feature type="transmembrane region" description="Helical" evidence="7">
    <location>
        <begin position="6"/>
        <end position="27"/>
    </location>
</feature>
<proteinExistence type="predicted"/>
<dbReference type="GO" id="GO:0030313">
    <property type="term" value="C:cell envelope"/>
    <property type="evidence" value="ECO:0007669"/>
    <property type="project" value="UniProtKB-SubCell"/>
</dbReference>
<feature type="compositionally biased region" description="Basic and acidic residues" evidence="6">
    <location>
        <begin position="382"/>
        <end position="395"/>
    </location>
</feature>
<dbReference type="PROSITE" id="PS50005">
    <property type="entry name" value="TPR"/>
    <property type="match status" value="1"/>
</dbReference>
<evidence type="ECO:0000313" key="10">
    <source>
        <dbReference type="EMBL" id="ODA31636.1"/>
    </source>
</evidence>
<dbReference type="InterPro" id="IPR051263">
    <property type="entry name" value="C-type_cytochrome_biogenesis"/>
</dbReference>
<dbReference type="AlphaFoldDB" id="A0A1C3EEH1"/>
<dbReference type="NCBIfam" id="TIGR03142">
    <property type="entry name" value="cytochro_ccmI"/>
    <property type="match status" value="1"/>
</dbReference>
<organism evidence="10 11">
    <name type="scientific">Veronia pacifica</name>
    <dbReference type="NCBI Taxonomy" id="1080227"/>
    <lineage>
        <taxon>Bacteria</taxon>
        <taxon>Pseudomonadati</taxon>
        <taxon>Pseudomonadota</taxon>
        <taxon>Gammaproteobacteria</taxon>
        <taxon>Vibrionales</taxon>
        <taxon>Vibrionaceae</taxon>
        <taxon>Veronia</taxon>
    </lineage>
</organism>
<dbReference type="PANTHER" id="PTHR47870">
    <property type="entry name" value="CYTOCHROME C-TYPE BIOGENESIS PROTEIN CCMH"/>
    <property type="match status" value="1"/>
</dbReference>
<dbReference type="SUPFAM" id="SSF48452">
    <property type="entry name" value="TPR-like"/>
    <property type="match status" value="1"/>
</dbReference>
<feature type="transmembrane region" description="Helical" evidence="7">
    <location>
        <begin position="93"/>
        <end position="113"/>
    </location>
</feature>
<dbReference type="Pfam" id="PF23914">
    <property type="entry name" value="TPR_CcmH_CycH"/>
    <property type="match status" value="1"/>
</dbReference>
<comment type="subcellular location">
    <subcellularLocation>
        <location evidence="1">Cell envelope</location>
    </subcellularLocation>
</comment>
<gene>
    <name evidence="10" type="ORF">A8L45_16075</name>
</gene>
<evidence type="ECO:0000256" key="1">
    <source>
        <dbReference type="ARBA" id="ARBA00004196"/>
    </source>
</evidence>
<evidence type="ECO:0000259" key="9">
    <source>
        <dbReference type="Pfam" id="PF23914"/>
    </source>
</evidence>
<dbReference type="PANTHER" id="PTHR47870:SF1">
    <property type="entry name" value="CYTOCHROME C-TYPE BIOGENESIS PROTEIN CCMH"/>
    <property type="match status" value="1"/>
</dbReference>
<dbReference type="Gene3D" id="1.25.40.10">
    <property type="entry name" value="Tetratricopeptide repeat domain"/>
    <property type="match status" value="1"/>
</dbReference>
<dbReference type="InterPro" id="IPR056412">
    <property type="entry name" value="Ig_CycH"/>
</dbReference>
<keyword evidence="7" id="KW-1133">Transmembrane helix</keyword>
<keyword evidence="7" id="KW-0472">Membrane</keyword>